<keyword evidence="3" id="KW-1185">Reference proteome</keyword>
<sequence length="87" mass="9219">MSNARTKVHRVLTTFAVSGALLVGGAVTAPAASAIEYVRVTGDTFLVCALKRAQKINQLEKLGYAVDAGGCSQILTVHVAKIAYWKK</sequence>
<dbReference type="RefSeq" id="WP_085514147.1">
    <property type="nucleotide sequence ID" value="NZ_FXAP01000007.1"/>
</dbReference>
<protein>
    <submittedName>
        <fullName evidence="2">Uncharacterized protein</fullName>
    </submittedName>
</protein>
<evidence type="ECO:0000256" key="1">
    <source>
        <dbReference type="SAM" id="SignalP"/>
    </source>
</evidence>
<gene>
    <name evidence="2" type="ORF">EDD42_4024</name>
</gene>
<accession>A0A3N2BLB9</accession>
<organism evidence="2 3">
    <name type="scientific">Plantibacter flavus</name>
    <dbReference type="NCBI Taxonomy" id="150123"/>
    <lineage>
        <taxon>Bacteria</taxon>
        <taxon>Bacillati</taxon>
        <taxon>Actinomycetota</taxon>
        <taxon>Actinomycetes</taxon>
        <taxon>Micrococcales</taxon>
        <taxon>Microbacteriaceae</taxon>
        <taxon>Plantibacter</taxon>
    </lineage>
</organism>
<evidence type="ECO:0000313" key="2">
    <source>
        <dbReference type="EMBL" id="ROR76071.1"/>
    </source>
</evidence>
<dbReference type="Proteomes" id="UP000266915">
    <property type="component" value="Unassembled WGS sequence"/>
</dbReference>
<feature type="signal peptide" evidence="1">
    <location>
        <begin position="1"/>
        <end position="31"/>
    </location>
</feature>
<name>A0A3N2BLB9_9MICO</name>
<keyword evidence="1" id="KW-0732">Signal</keyword>
<dbReference type="EMBL" id="RKHL01000002">
    <property type="protein sequence ID" value="ROR76071.1"/>
    <property type="molecule type" value="Genomic_DNA"/>
</dbReference>
<feature type="chain" id="PRO_5018542184" evidence="1">
    <location>
        <begin position="32"/>
        <end position="87"/>
    </location>
</feature>
<proteinExistence type="predicted"/>
<comment type="caution">
    <text evidence="2">The sequence shown here is derived from an EMBL/GenBank/DDBJ whole genome shotgun (WGS) entry which is preliminary data.</text>
</comment>
<reference evidence="2 3" key="1">
    <citation type="submission" date="2018-11" db="EMBL/GenBank/DDBJ databases">
        <title>Sequencing the genomes of 1000 actinobacteria strains.</title>
        <authorList>
            <person name="Klenk H.-P."/>
        </authorList>
    </citation>
    <scope>NUCLEOTIDE SEQUENCE [LARGE SCALE GENOMIC DNA]</scope>
    <source>
        <strain evidence="2 3">DSM 14012</strain>
    </source>
</reference>
<dbReference type="AlphaFoldDB" id="A0A3N2BLB9"/>
<evidence type="ECO:0000313" key="3">
    <source>
        <dbReference type="Proteomes" id="UP000266915"/>
    </source>
</evidence>